<reference evidence="5 6" key="1">
    <citation type="submission" date="2017-08" db="EMBL/GenBank/DDBJ databases">
        <title>Infants hospitalized years apart are colonized by the same room-sourced microbial strains.</title>
        <authorList>
            <person name="Brooks B."/>
            <person name="Olm M.R."/>
            <person name="Firek B.A."/>
            <person name="Baker R."/>
            <person name="Thomas B.C."/>
            <person name="Morowitz M.J."/>
            <person name="Banfield J.F."/>
        </authorList>
    </citation>
    <scope>NUCLEOTIDE SEQUENCE [LARGE SCALE GENOMIC DNA]</scope>
    <source>
        <strain evidence="5">S2_003_000_R2_14</strain>
    </source>
</reference>
<dbReference type="PROSITE" id="PS50005">
    <property type="entry name" value="TPR"/>
    <property type="match status" value="1"/>
</dbReference>
<feature type="transmembrane region" description="Helical" evidence="3">
    <location>
        <begin position="533"/>
        <end position="552"/>
    </location>
</feature>
<feature type="transmembrane region" description="Helical" evidence="3">
    <location>
        <begin position="223"/>
        <end position="244"/>
    </location>
</feature>
<dbReference type="AlphaFoldDB" id="A0A2W5THJ9"/>
<feature type="transmembrane region" description="Helical" evidence="3">
    <location>
        <begin position="306"/>
        <end position="326"/>
    </location>
</feature>
<feature type="compositionally biased region" description="Basic and acidic residues" evidence="2">
    <location>
        <begin position="79"/>
        <end position="89"/>
    </location>
</feature>
<proteinExistence type="predicted"/>
<dbReference type="InterPro" id="IPR011990">
    <property type="entry name" value="TPR-like_helical_dom_sf"/>
</dbReference>
<dbReference type="Proteomes" id="UP000249061">
    <property type="component" value="Unassembled WGS sequence"/>
</dbReference>
<feature type="compositionally biased region" description="Pro residues" evidence="2">
    <location>
        <begin position="60"/>
        <end position="71"/>
    </location>
</feature>
<keyword evidence="3" id="KW-1133">Transmembrane helix</keyword>
<feature type="signal peptide" evidence="4">
    <location>
        <begin position="1"/>
        <end position="20"/>
    </location>
</feature>
<feature type="transmembrane region" description="Helical" evidence="3">
    <location>
        <begin position="256"/>
        <end position="275"/>
    </location>
</feature>
<name>A0A2W5THJ9_9BACT</name>
<keyword evidence="4" id="KW-0732">Signal</keyword>
<feature type="transmembrane region" description="Helical" evidence="3">
    <location>
        <begin position="281"/>
        <end position="299"/>
    </location>
</feature>
<evidence type="ECO:0000313" key="5">
    <source>
        <dbReference type="EMBL" id="PZR12733.1"/>
    </source>
</evidence>
<accession>A0A2W5THJ9</accession>
<protein>
    <submittedName>
        <fullName evidence="5">Uncharacterized protein</fullName>
    </submittedName>
</protein>
<evidence type="ECO:0000313" key="6">
    <source>
        <dbReference type="Proteomes" id="UP000249061"/>
    </source>
</evidence>
<dbReference type="SUPFAM" id="SSF48452">
    <property type="entry name" value="TPR-like"/>
    <property type="match status" value="1"/>
</dbReference>
<feature type="transmembrane region" description="Helical" evidence="3">
    <location>
        <begin position="639"/>
        <end position="659"/>
    </location>
</feature>
<dbReference type="Gene3D" id="1.25.40.10">
    <property type="entry name" value="Tetratricopeptide repeat domain"/>
    <property type="match status" value="1"/>
</dbReference>
<comment type="caution">
    <text evidence="5">The sequence shown here is derived from an EMBL/GenBank/DDBJ whole genome shotgun (WGS) entry which is preliminary data.</text>
</comment>
<evidence type="ECO:0000256" key="2">
    <source>
        <dbReference type="SAM" id="MobiDB-lite"/>
    </source>
</evidence>
<evidence type="ECO:0000256" key="3">
    <source>
        <dbReference type="SAM" id="Phobius"/>
    </source>
</evidence>
<dbReference type="InterPro" id="IPR019734">
    <property type="entry name" value="TPR_rpt"/>
</dbReference>
<organism evidence="5 6">
    <name type="scientific">Archangium gephyra</name>
    <dbReference type="NCBI Taxonomy" id="48"/>
    <lineage>
        <taxon>Bacteria</taxon>
        <taxon>Pseudomonadati</taxon>
        <taxon>Myxococcota</taxon>
        <taxon>Myxococcia</taxon>
        <taxon>Myxococcales</taxon>
        <taxon>Cystobacterineae</taxon>
        <taxon>Archangiaceae</taxon>
        <taxon>Archangium</taxon>
    </lineage>
</organism>
<feature type="repeat" description="TPR" evidence="1">
    <location>
        <begin position="367"/>
        <end position="400"/>
    </location>
</feature>
<keyword evidence="3" id="KW-0472">Membrane</keyword>
<feature type="transmembrane region" description="Helical" evidence="3">
    <location>
        <begin position="671"/>
        <end position="693"/>
    </location>
</feature>
<gene>
    <name evidence="5" type="ORF">DI536_14265</name>
</gene>
<keyword evidence="1" id="KW-0802">TPR repeat</keyword>
<evidence type="ECO:0000256" key="4">
    <source>
        <dbReference type="SAM" id="SignalP"/>
    </source>
</evidence>
<dbReference type="EMBL" id="QFQP01000011">
    <property type="protein sequence ID" value="PZR12733.1"/>
    <property type="molecule type" value="Genomic_DNA"/>
</dbReference>
<sequence>MRLLACLLALACLTSTLTFAQVDLVDPDAPKTPPRPRKAVVAQPPPEDVDDPNDGNLVAPPTPKKAPPPRKGPTVVEQPKPEPPPKKEPPPLVVRTISDADLRAVWSRWAQANASKNANAELAARKELLATKALIGSTNMEVWAVGLLRAAEVWEEAGDSGAAVEIAVSAADLAPDLPATWFLLARLYMKADPSGGKYLGAMQKGIAAQFADARYLRPLIADIVAVLLLALIITSVVVLAVFALRRGYYFLYDFHFLFPRAAARWQTGAIAILLLSLPIVFRMGVAPTLLALFAALTMYLSVRERVVAVVLIGLLGFVPVIAGLVVEKTAFAETAAEDLYRIERGSPGIEPLVQKYEKLGAEDKVGFAERFVLGHYHLNRGHLEQAVAHLKGALALRPDDVPAKLALAKAFFLMGDLENSRSMYEGLKASSPSAAGLVNLARVYQRRVQVYGESNLTELDKAAAALSEARQLDPSIPSVAIDGPEPKEILGNTYLSTLPLAQRDLLALAKNEVAAERVRSQFSQLLVGDVPSALAPFFPLLAALVLLGMGFLSNAIEAARVCNRCGRPVSRRGDPDVSPGSQMCTQCVNVFARKNVVAPSVKVRKQLEVARYESQKERASTILGVLWSGMGHVFAGMPVRGAVFGFLFVTAITAAVLRSGVVRAPYEGAPLVLKLLPAIVLFLVVYPLSLLALRRRQS</sequence>
<evidence type="ECO:0000256" key="1">
    <source>
        <dbReference type="PROSITE-ProRule" id="PRU00339"/>
    </source>
</evidence>
<keyword evidence="3" id="KW-0812">Transmembrane</keyword>
<dbReference type="Pfam" id="PF14559">
    <property type="entry name" value="TPR_19"/>
    <property type="match status" value="1"/>
</dbReference>
<feature type="region of interest" description="Disordered" evidence="2">
    <location>
        <begin position="25"/>
        <end position="92"/>
    </location>
</feature>
<feature type="chain" id="PRO_5015995195" evidence="4">
    <location>
        <begin position="21"/>
        <end position="698"/>
    </location>
</feature>